<organism evidence="1 2">
    <name type="scientific">Blautia lenta</name>
    <dbReference type="NCBI Taxonomy" id="2763029"/>
    <lineage>
        <taxon>Bacteria</taxon>
        <taxon>Bacillati</taxon>
        <taxon>Bacillota</taxon>
        <taxon>Clostridia</taxon>
        <taxon>Lachnospirales</taxon>
        <taxon>Lachnospiraceae</taxon>
        <taxon>Blautia</taxon>
    </lineage>
</organism>
<dbReference type="Pfam" id="PF14276">
    <property type="entry name" value="DUF4363"/>
    <property type="match status" value="1"/>
</dbReference>
<comment type="caution">
    <text evidence="1">The sequence shown here is derived from an EMBL/GenBank/DDBJ whole genome shotgun (WGS) entry which is preliminary data.</text>
</comment>
<dbReference type="InterPro" id="IPR025373">
    <property type="entry name" value="DUF4363"/>
</dbReference>
<sequence length="126" mass="14600">MKNSLISIFIFLVLISFLFYSDMKFKNLCTETINDCEFLEYGLSSENKEESFEAAMIIFSRLDEEAVIPSIYINHLDYDVLLNEALKLTVYIEKDDMSEASTSLHLLKFAAQHIKDLQVPDLKNIF</sequence>
<dbReference type="EMBL" id="JACOOV010000001">
    <property type="protein sequence ID" value="MBC5653182.1"/>
    <property type="molecule type" value="Genomic_DNA"/>
</dbReference>
<evidence type="ECO:0000313" key="2">
    <source>
        <dbReference type="Proteomes" id="UP000621237"/>
    </source>
</evidence>
<name>A0ABR7EJ51_9FIRM</name>
<accession>A0ABR7EJ51</accession>
<dbReference type="Proteomes" id="UP000621237">
    <property type="component" value="Unassembled WGS sequence"/>
</dbReference>
<protein>
    <submittedName>
        <fullName evidence="1">DUF4363 family protein</fullName>
    </submittedName>
</protein>
<gene>
    <name evidence="1" type="ORF">H8R98_01315</name>
</gene>
<keyword evidence="2" id="KW-1185">Reference proteome</keyword>
<dbReference type="RefSeq" id="WP_186835685.1">
    <property type="nucleotide sequence ID" value="NZ_JACOOV010000001.1"/>
</dbReference>
<evidence type="ECO:0000313" key="1">
    <source>
        <dbReference type="EMBL" id="MBC5653182.1"/>
    </source>
</evidence>
<reference evidence="1 2" key="1">
    <citation type="submission" date="2020-08" db="EMBL/GenBank/DDBJ databases">
        <title>Genome public.</title>
        <authorList>
            <person name="Liu C."/>
            <person name="Sun Q."/>
        </authorList>
    </citation>
    <scope>NUCLEOTIDE SEQUENCE [LARGE SCALE GENOMIC DNA]</scope>
    <source>
        <strain evidence="1 2">M16</strain>
    </source>
</reference>
<proteinExistence type="predicted"/>